<protein>
    <recommendedName>
        <fullName evidence="4">Heavy-metal-associated domain-containing protein</fullName>
    </recommendedName>
</protein>
<feature type="region of interest" description="Disordered" evidence="1">
    <location>
        <begin position="324"/>
        <end position="364"/>
    </location>
</feature>
<name>A0A366ILJ0_9MICO</name>
<evidence type="ECO:0000313" key="3">
    <source>
        <dbReference type="Proteomes" id="UP000253509"/>
    </source>
</evidence>
<proteinExistence type="predicted"/>
<evidence type="ECO:0008006" key="4">
    <source>
        <dbReference type="Google" id="ProtNLM"/>
    </source>
</evidence>
<dbReference type="RefSeq" id="WP_181778599.1">
    <property type="nucleotide sequence ID" value="NZ_QNSB01000002.1"/>
</dbReference>
<organism evidence="2 3">
    <name type="scientific">Brevibacterium celere</name>
    <dbReference type="NCBI Taxonomy" id="225845"/>
    <lineage>
        <taxon>Bacteria</taxon>
        <taxon>Bacillati</taxon>
        <taxon>Actinomycetota</taxon>
        <taxon>Actinomycetes</taxon>
        <taxon>Micrococcales</taxon>
        <taxon>Brevibacteriaceae</taxon>
        <taxon>Brevibacterium</taxon>
    </lineage>
</organism>
<evidence type="ECO:0000313" key="2">
    <source>
        <dbReference type="EMBL" id="RBP73591.1"/>
    </source>
</evidence>
<dbReference type="Proteomes" id="UP000253509">
    <property type="component" value="Unassembled WGS sequence"/>
</dbReference>
<gene>
    <name evidence="2" type="ORF">DFO65_102119</name>
</gene>
<keyword evidence="3" id="KW-1185">Reference proteome</keyword>
<sequence>MQASTIGRLIGALAVLALVLVAAFGLGRALGPVGPTAADPAAGDQPMGEGDESAEAGGHGAATDAGHDSATEDPGAADEATFSAGLSLDSGGYRLGELSAPTKPEDRGEIAFTVLDENDRAVTDFDVSHEQELHLIVVRADGSHFHHVHPERDESGRWTLPWSWDAAGTYRIYADIVPSATGEPLTLSSTVQVAGDYRPESVGDTVTSVEVDGFEVSLDGELTAGESSPVTIAVRRDGKPVTDLEPHMGAFGHLTGLRHGDLAYLHVHPHGKEPGPGDTGGPSIDFEITAPTDGRYLLYLDFKVDGQVHTAGFVVDAGTAHIDDPAESADGAATGDGEQPGGDRNAPADADGHEHEGDAHGHGE</sequence>
<reference evidence="2 3" key="1">
    <citation type="submission" date="2018-06" db="EMBL/GenBank/DDBJ databases">
        <title>Freshwater and sediment microbial communities from various areas in North America, analyzing microbe dynamics in response to fracking.</title>
        <authorList>
            <person name="Lamendella R."/>
        </authorList>
    </citation>
    <scope>NUCLEOTIDE SEQUENCE [LARGE SCALE GENOMIC DNA]</scope>
    <source>
        <strain evidence="2 3">3b_TX</strain>
    </source>
</reference>
<feature type="region of interest" description="Disordered" evidence="1">
    <location>
        <begin position="37"/>
        <end position="78"/>
    </location>
</feature>
<dbReference type="EMBL" id="QNSB01000002">
    <property type="protein sequence ID" value="RBP73591.1"/>
    <property type="molecule type" value="Genomic_DNA"/>
</dbReference>
<dbReference type="AlphaFoldDB" id="A0A366ILJ0"/>
<comment type="caution">
    <text evidence="2">The sequence shown here is derived from an EMBL/GenBank/DDBJ whole genome shotgun (WGS) entry which is preliminary data.</text>
</comment>
<evidence type="ECO:0000256" key="1">
    <source>
        <dbReference type="SAM" id="MobiDB-lite"/>
    </source>
</evidence>
<accession>A0A366ILJ0</accession>
<feature type="compositionally biased region" description="Basic and acidic residues" evidence="1">
    <location>
        <begin position="350"/>
        <end position="364"/>
    </location>
</feature>